<evidence type="ECO:0000313" key="2">
    <source>
        <dbReference type="EMBL" id="WZN60084.1"/>
    </source>
</evidence>
<feature type="domain" description="Cupin type-2" evidence="1">
    <location>
        <begin position="128"/>
        <end position="195"/>
    </location>
</feature>
<dbReference type="InterPro" id="IPR044697">
    <property type="entry name" value="UGlyAH_cupin_C"/>
</dbReference>
<dbReference type="InterPro" id="IPR011051">
    <property type="entry name" value="RmlC_Cupin_sf"/>
</dbReference>
<dbReference type="NCBIfam" id="TIGR03214">
    <property type="entry name" value="ura-cupin"/>
    <property type="match status" value="1"/>
</dbReference>
<dbReference type="SUPFAM" id="SSF51182">
    <property type="entry name" value="RmlC-like cupins"/>
    <property type="match status" value="1"/>
</dbReference>
<dbReference type="CDD" id="cd02212">
    <property type="entry name" value="cupin_UGlyAH_C"/>
    <property type="match status" value="1"/>
</dbReference>
<proteinExistence type="predicted"/>
<accession>A0AAX4P2E0</accession>
<dbReference type="EMBL" id="CP151502">
    <property type="protein sequence ID" value="WZN60084.1"/>
    <property type="molecule type" value="Genomic_DNA"/>
</dbReference>
<dbReference type="InterPro" id="IPR013096">
    <property type="entry name" value="Cupin_2"/>
</dbReference>
<dbReference type="InterPro" id="IPR017627">
    <property type="entry name" value="UGHY"/>
</dbReference>
<dbReference type="GO" id="GO:0071522">
    <property type="term" value="F:ureidoglycine aminohydrolase activity"/>
    <property type="evidence" value="ECO:0007669"/>
    <property type="project" value="InterPro"/>
</dbReference>
<gene>
    <name evidence="2" type="ORF">HKI87_02g16120</name>
</gene>
<keyword evidence="3" id="KW-1185">Reference proteome</keyword>
<dbReference type="Proteomes" id="UP001472866">
    <property type="component" value="Chromosome 02"/>
</dbReference>
<dbReference type="AlphaFoldDB" id="A0AAX4P2E0"/>
<name>A0AAX4P2E0_9CHLO</name>
<protein>
    <submittedName>
        <fullName evidence="2">Ureidoglycine aminohydrolase</fullName>
    </submittedName>
</protein>
<evidence type="ECO:0000259" key="1">
    <source>
        <dbReference type="Pfam" id="PF07883"/>
    </source>
</evidence>
<dbReference type="Gene3D" id="2.60.120.10">
    <property type="entry name" value="Jelly Rolls"/>
    <property type="match status" value="1"/>
</dbReference>
<organism evidence="2 3">
    <name type="scientific">Chloropicon roscoffensis</name>
    <dbReference type="NCBI Taxonomy" id="1461544"/>
    <lineage>
        <taxon>Eukaryota</taxon>
        <taxon>Viridiplantae</taxon>
        <taxon>Chlorophyta</taxon>
        <taxon>Chloropicophyceae</taxon>
        <taxon>Chloropicales</taxon>
        <taxon>Chloropicaceae</taxon>
        <taxon>Chloropicon</taxon>
    </lineage>
</organism>
<reference evidence="2 3" key="1">
    <citation type="submission" date="2024-03" db="EMBL/GenBank/DDBJ databases">
        <title>Complete genome sequence of the green alga Chloropicon roscoffensis RCC1871.</title>
        <authorList>
            <person name="Lemieux C."/>
            <person name="Pombert J.-F."/>
            <person name="Otis C."/>
            <person name="Turmel M."/>
        </authorList>
    </citation>
    <scope>NUCLEOTIDE SEQUENCE [LARGE SCALE GENOMIC DNA]</scope>
    <source>
        <strain evidence="2 3">RCC1871</strain>
    </source>
</reference>
<dbReference type="PANTHER" id="PTHR34571">
    <property type="entry name" value="(S)-UREIDOGLYCINE AMINOHYDROLASE"/>
    <property type="match status" value="1"/>
</dbReference>
<dbReference type="PANTHER" id="PTHR34571:SF1">
    <property type="entry name" value="(S)-UREIDOGLYCINE AMINOHYDROLASE"/>
    <property type="match status" value="1"/>
</dbReference>
<evidence type="ECO:0000313" key="3">
    <source>
        <dbReference type="Proteomes" id="UP001472866"/>
    </source>
</evidence>
<sequence>MAEVTRCGATAAGMVSAAARLPVPRRTALAGRRLTSVWFGLATCAAALSFSSASATKHDYTSVFSKDRDAGVKFENLPGFTRSVVERDHALITPESRVWSGTPGWKKTNTAHLITPSFPMAAEFTMYLVDMQEGGVFQSDEKGQPHLERFIFVVEGSIFVKCADGPLTLKDDDFAFFPPGYAHQIENLGGAKLVVYERQHFYASETVPAFHHGNTEEKPNLVTPGEIFKLKKCLPEQEEYDFNIHIMDFEPGEFLNVKEVHYNQHGLLLLEGQGIYRLGERWYPVQAGDAIWMGPFVPQWYGALGKKRSRYILYKDTYRPPGHLMAHGAPH</sequence>
<dbReference type="InterPro" id="IPR014710">
    <property type="entry name" value="RmlC-like_jellyroll"/>
</dbReference>
<dbReference type="Pfam" id="PF07883">
    <property type="entry name" value="Cupin_2"/>
    <property type="match status" value="2"/>
</dbReference>
<feature type="domain" description="Cupin type-2" evidence="1">
    <location>
        <begin position="246"/>
        <end position="312"/>
    </location>
</feature>